<proteinExistence type="predicted"/>
<evidence type="ECO:0000259" key="1">
    <source>
        <dbReference type="PROSITE" id="PS50075"/>
    </source>
</evidence>
<protein>
    <submittedName>
        <fullName evidence="2">Phosphopantetheine-binding protein</fullName>
    </submittedName>
</protein>
<gene>
    <name evidence="2" type="ORF">OCV88_00655</name>
</gene>
<dbReference type="RefSeq" id="WP_158423722.1">
    <property type="nucleotide sequence ID" value="NZ_JAOQJQ010000001.1"/>
</dbReference>
<dbReference type="InterPro" id="IPR009081">
    <property type="entry name" value="PP-bd_ACP"/>
</dbReference>
<accession>A0ABT2TG24</accession>
<name>A0ABT2TG24_9FIRM</name>
<organism evidence="2 3">
    <name type="scientific">Brotonthovivens ammoniilytica</name>
    <dbReference type="NCBI Taxonomy" id="2981725"/>
    <lineage>
        <taxon>Bacteria</taxon>
        <taxon>Bacillati</taxon>
        <taxon>Bacillota</taxon>
        <taxon>Clostridia</taxon>
        <taxon>Lachnospirales</taxon>
        <taxon>Lachnospiraceae</taxon>
        <taxon>Brotonthovivens</taxon>
    </lineage>
</organism>
<keyword evidence="3" id="KW-1185">Reference proteome</keyword>
<reference evidence="2 3" key="1">
    <citation type="journal article" date="2021" name="ISME Commun">
        <title>Automated analysis of genomic sequences facilitates high-throughput and comprehensive description of bacteria.</title>
        <authorList>
            <person name="Hitch T.C.A."/>
        </authorList>
    </citation>
    <scope>NUCLEOTIDE SEQUENCE [LARGE SCALE GENOMIC DNA]</scope>
    <source>
        <strain evidence="2 3">Sanger_109</strain>
    </source>
</reference>
<dbReference type="Gene3D" id="1.10.1200.10">
    <property type="entry name" value="ACP-like"/>
    <property type="match status" value="1"/>
</dbReference>
<evidence type="ECO:0000313" key="3">
    <source>
        <dbReference type="Proteomes" id="UP001652442"/>
    </source>
</evidence>
<dbReference type="Proteomes" id="UP001652442">
    <property type="component" value="Unassembled WGS sequence"/>
</dbReference>
<evidence type="ECO:0000313" key="2">
    <source>
        <dbReference type="EMBL" id="MCU6760841.1"/>
    </source>
</evidence>
<dbReference type="EMBL" id="JAOQJQ010000001">
    <property type="protein sequence ID" value="MCU6760841.1"/>
    <property type="molecule type" value="Genomic_DNA"/>
</dbReference>
<comment type="caution">
    <text evidence="2">The sequence shown here is derived from an EMBL/GenBank/DDBJ whole genome shotgun (WGS) entry which is preliminary data.</text>
</comment>
<dbReference type="InterPro" id="IPR036736">
    <property type="entry name" value="ACP-like_sf"/>
</dbReference>
<sequence>MTIQEEVCQALAKKCAEIFNVNEADLGPETRFVEDLGAKSTNYVQLSAMLEDMYDLEVPYMEFHRKKTFAEAGEYINSLFD</sequence>
<dbReference type="Pfam" id="PF00550">
    <property type="entry name" value="PP-binding"/>
    <property type="match status" value="1"/>
</dbReference>
<dbReference type="SUPFAM" id="SSF47336">
    <property type="entry name" value="ACP-like"/>
    <property type="match status" value="1"/>
</dbReference>
<feature type="domain" description="Carrier" evidence="1">
    <location>
        <begin position="2"/>
        <end position="80"/>
    </location>
</feature>
<dbReference type="PROSITE" id="PS50075">
    <property type="entry name" value="CARRIER"/>
    <property type="match status" value="1"/>
</dbReference>